<organism evidence="2 3">
    <name type="scientific">Pleuronectes platessa</name>
    <name type="common">European plaice</name>
    <dbReference type="NCBI Taxonomy" id="8262"/>
    <lineage>
        <taxon>Eukaryota</taxon>
        <taxon>Metazoa</taxon>
        <taxon>Chordata</taxon>
        <taxon>Craniata</taxon>
        <taxon>Vertebrata</taxon>
        <taxon>Euteleostomi</taxon>
        <taxon>Actinopterygii</taxon>
        <taxon>Neopterygii</taxon>
        <taxon>Teleostei</taxon>
        <taxon>Neoteleostei</taxon>
        <taxon>Acanthomorphata</taxon>
        <taxon>Carangaria</taxon>
        <taxon>Pleuronectiformes</taxon>
        <taxon>Pleuronectoidei</taxon>
        <taxon>Pleuronectidae</taxon>
        <taxon>Pleuronectes</taxon>
    </lineage>
</organism>
<name>A0A9N7UMG4_PLEPL</name>
<feature type="compositionally biased region" description="Pro residues" evidence="1">
    <location>
        <begin position="388"/>
        <end position="401"/>
    </location>
</feature>
<reference evidence="2" key="1">
    <citation type="submission" date="2020-03" db="EMBL/GenBank/DDBJ databases">
        <authorList>
            <person name="Weist P."/>
        </authorList>
    </citation>
    <scope>NUCLEOTIDE SEQUENCE</scope>
</reference>
<evidence type="ECO:0000256" key="1">
    <source>
        <dbReference type="SAM" id="MobiDB-lite"/>
    </source>
</evidence>
<comment type="caution">
    <text evidence="2">The sequence shown here is derived from an EMBL/GenBank/DDBJ whole genome shotgun (WGS) entry which is preliminary data.</text>
</comment>
<evidence type="ECO:0000313" key="2">
    <source>
        <dbReference type="EMBL" id="CAB1432793.1"/>
    </source>
</evidence>
<gene>
    <name evidence="2" type="ORF">PLEPLA_LOCUS20879</name>
</gene>
<dbReference type="Proteomes" id="UP001153269">
    <property type="component" value="Unassembled WGS sequence"/>
</dbReference>
<evidence type="ECO:0000313" key="3">
    <source>
        <dbReference type="Proteomes" id="UP001153269"/>
    </source>
</evidence>
<protein>
    <submittedName>
        <fullName evidence="2">Uncharacterized protein</fullName>
    </submittedName>
</protein>
<keyword evidence="3" id="KW-1185">Reference proteome</keyword>
<feature type="region of interest" description="Disordered" evidence="1">
    <location>
        <begin position="58"/>
        <end position="119"/>
    </location>
</feature>
<feature type="region of interest" description="Disordered" evidence="1">
    <location>
        <begin position="206"/>
        <end position="225"/>
    </location>
</feature>
<proteinExistence type="predicted"/>
<feature type="compositionally biased region" description="Basic and acidic residues" evidence="1">
    <location>
        <begin position="448"/>
        <end position="457"/>
    </location>
</feature>
<sequence length="457" mass="49285">KHRVDPLKQKLMREQEFWKPLGEEGRSKVDSTRFIMWQICSPLKSFHFYNVKPEAPAAQGGLEKKGTRLQQRSAVGGGGRSSNPYYGTRLAFGGPRSLQQRSAVGGRGERTNLAPVKPARRHHPPAVVLYAGSDGVFGDPPTSRGFLWLMRDVREGGSTAEAGTSMLTGTSHLQSRLGRSPQHHAGGSQLMSLILRPSVVLTAASAPSPASVPAPRRRLPADVSRSPTSVVLTAASTPAPAPVPAPVPAPRRRLSADVLRVSASEILAVPAPVLAPRPGPRAGLRTALPSLQTLSLSGHGAVLLSLRTLSRSGQGAVLLRSSRVWLLTGLQVVPAEPLNSVPERPRRCPHEPQNSALVRPQRRPPSPLRSAPKRPRGRRVETMYFVPDWPPGRPPEKPPCCVPVRPRGRPPETLCQVPKRPRSRRSENLGTSRSPSSGSPLLPPDSVHVMDRLESGP</sequence>
<feature type="compositionally biased region" description="Low complexity" evidence="1">
    <location>
        <begin position="432"/>
        <end position="446"/>
    </location>
</feature>
<dbReference type="AlphaFoldDB" id="A0A9N7UMG4"/>
<accession>A0A9N7UMG4</accession>
<feature type="non-terminal residue" evidence="2">
    <location>
        <position position="457"/>
    </location>
</feature>
<feature type="region of interest" description="Disordered" evidence="1">
    <location>
        <begin position="338"/>
        <end position="457"/>
    </location>
</feature>
<dbReference type="EMBL" id="CADEAL010001477">
    <property type="protein sequence ID" value="CAB1432793.1"/>
    <property type="molecule type" value="Genomic_DNA"/>
</dbReference>